<dbReference type="SUPFAM" id="SSF47616">
    <property type="entry name" value="GST C-terminal domain-like"/>
    <property type="match status" value="1"/>
</dbReference>
<keyword evidence="3 5" id="KW-0863">Zinc-finger</keyword>
<feature type="compositionally biased region" description="Low complexity" evidence="6">
    <location>
        <begin position="507"/>
        <end position="520"/>
    </location>
</feature>
<feature type="domain" description="Arf-GAP" evidence="8">
    <location>
        <begin position="223"/>
        <end position="350"/>
    </location>
</feature>
<dbReference type="Pfam" id="PF13409">
    <property type="entry name" value="GST_N_2"/>
    <property type="match status" value="1"/>
</dbReference>
<dbReference type="InterPro" id="IPR045258">
    <property type="entry name" value="ACAP1/2/3-like"/>
</dbReference>
<dbReference type="SUPFAM" id="SSF50729">
    <property type="entry name" value="PH domain-like"/>
    <property type="match status" value="1"/>
</dbReference>
<dbReference type="SMART" id="SM00233">
    <property type="entry name" value="PH"/>
    <property type="match status" value="1"/>
</dbReference>
<evidence type="ECO:0000256" key="3">
    <source>
        <dbReference type="ARBA" id="ARBA00022771"/>
    </source>
</evidence>
<evidence type="ECO:0000259" key="9">
    <source>
        <dbReference type="PROSITE" id="PS50405"/>
    </source>
</evidence>
<feature type="region of interest" description="Disordered" evidence="6">
    <location>
        <begin position="348"/>
        <end position="367"/>
    </location>
</feature>
<feature type="domain" description="PH" evidence="7">
    <location>
        <begin position="107"/>
        <end position="199"/>
    </location>
</feature>
<feature type="compositionally biased region" description="Basic and acidic residues" evidence="6">
    <location>
        <begin position="358"/>
        <end position="367"/>
    </location>
</feature>
<dbReference type="EMBL" id="MDYQ01000001">
    <property type="protein sequence ID" value="PRP89732.1"/>
    <property type="molecule type" value="Genomic_DNA"/>
</dbReference>
<dbReference type="PROSITE" id="PS50003">
    <property type="entry name" value="PH_DOMAIN"/>
    <property type="match status" value="1"/>
</dbReference>
<feature type="compositionally biased region" description="Basic and acidic residues" evidence="6">
    <location>
        <begin position="533"/>
        <end position="544"/>
    </location>
</feature>
<feature type="domain" description="GST C-terminal" evidence="9">
    <location>
        <begin position="851"/>
        <end position="971"/>
    </location>
</feature>
<feature type="region of interest" description="Disordered" evidence="6">
    <location>
        <begin position="507"/>
        <end position="605"/>
    </location>
</feature>
<dbReference type="InterPro" id="IPR036282">
    <property type="entry name" value="Glutathione-S-Trfase_C_sf"/>
</dbReference>
<dbReference type="SUPFAM" id="SSF52833">
    <property type="entry name" value="Thioredoxin-like"/>
    <property type="match status" value="1"/>
</dbReference>
<evidence type="ECO:0000256" key="5">
    <source>
        <dbReference type="PROSITE-ProRule" id="PRU00288"/>
    </source>
</evidence>
<dbReference type="InterPro" id="IPR011993">
    <property type="entry name" value="PH-like_dom_sf"/>
</dbReference>
<evidence type="ECO:0000256" key="2">
    <source>
        <dbReference type="ARBA" id="ARBA00022723"/>
    </source>
</evidence>
<feature type="region of interest" description="Disordered" evidence="6">
    <location>
        <begin position="734"/>
        <end position="763"/>
    </location>
</feature>
<keyword evidence="2" id="KW-0479">Metal-binding</keyword>
<dbReference type="PROSITE" id="PS50405">
    <property type="entry name" value="GST_CTER"/>
    <property type="match status" value="1"/>
</dbReference>
<dbReference type="AlphaFoldDB" id="A0A2P6P0K1"/>
<accession>A0A2P6P0K1</accession>
<dbReference type="PANTHER" id="PTHR23180">
    <property type="entry name" value="CENTAURIN/ARF"/>
    <property type="match status" value="1"/>
</dbReference>
<dbReference type="CDD" id="cd08204">
    <property type="entry name" value="ArfGap"/>
    <property type="match status" value="1"/>
</dbReference>
<dbReference type="Gene3D" id="2.30.29.30">
    <property type="entry name" value="Pleckstrin-homology domain (PH domain)/Phosphotyrosine-binding domain (PTB)"/>
    <property type="match status" value="1"/>
</dbReference>
<dbReference type="InterPro" id="IPR004045">
    <property type="entry name" value="Glutathione_S-Trfase_N"/>
</dbReference>
<dbReference type="CDD" id="cd00570">
    <property type="entry name" value="GST_N_family"/>
    <property type="match status" value="1"/>
</dbReference>
<keyword evidence="11" id="KW-1185">Reference proteome</keyword>
<dbReference type="Gene3D" id="1.20.1050.10">
    <property type="match status" value="1"/>
</dbReference>
<feature type="compositionally biased region" description="Basic and acidic residues" evidence="6">
    <location>
        <begin position="576"/>
        <end position="586"/>
    </location>
</feature>
<evidence type="ECO:0000313" key="11">
    <source>
        <dbReference type="Proteomes" id="UP000241769"/>
    </source>
</evidence>
<organism evidence="10 11">
    <name type="scientific">Planoprotostelium fungivorum</name>
    <dbReference type="NCBI Taxonomy" id="1890364"/>
    <lineage>
        <taxon>Eukaryota</taxon>
        <taxon>Amoebozoa</taxon>
        <taxon>Evosea</taxon>
        <taxon>Variosea</taxon>
        <taxon>Cavosteliida</taxon>
        <taxon>Cavosteliaceae</taxon>
        <taxon>Planoprotostelium</taxon>
    </lineage>
</organism>
<dbReference type="FunFam" id="1.10.220.150:FF:000009">
    <property type="entry name" value="stromal membrane-associated protein 1 isoform X1"/>
    <property type="match status" value="1"/>
</dbReference>
<evidence type="ECO:0000256" key="1">
    <source>
        <dbReference type="ARBA" id="ARBA00022468"/>
    </source>
</evidence>
<keyword evidence="4" id="KW-0862">Zinc</keyword>
<dbReference type="SMART" id="SM00105">
    <property type="entry name" value="ArfGap"/>
    <property type="match status" value="1"/>
</dbReference>
<dbReference type="InterPro" id="IPR001164">
    <property type="entry name" value="ArfGAP_dom"/>
</dbReference>
<dbReference type="InterPro" id="IPR010987">
    <property type="entry name" value="Glutathione-S-Trfase_C-like"/>
</dbReference>
<gene>
    <name evidence="10" type="ORF">PROFUN_00074</name>
</gene>
<dbReference type="PROSITE" id="PS50115">
    <property type="entry name" value="ARFGAP"/>
    <property type="match status" value="1"/>
</dbReference>
<dbReference type="Pfam" id="PF00169">
    <property type="entry name" value="PH"/>
    <property type="match status" value="1"/>
</dbReference>
<evidence type="ECO:0000256" key="4">
    <source>
        <dbReference type="ARBA" id="ARBA00022833"/>
    </source>
</evidence>
<proteinExistence type="predicted"/>
<evidence type="ECO:0000256" key="6">
    <source>
        <dbReference type="SAM" id="MobiDB-lite"/>
    </source>
</evidence>
<dbReference type="GO" id="GO:0008270">
    <property type="term" value="F:zinc ion binding"/>
    <property type="evidence" value="ECO:0007669"/>
    <property type="project" value="UniProtKB-KW"/>
</dbReference>
<dbReference type="SUPFAM" id="SSF57863">
    <property type="entry name" value="ArfGap/RecO-like zinc finger"/>
    <property type="match status" value="1"/>
</dbReference>
<dbReference type="PRINTS" id="PR00405">
    <property type="entry name" value="REVINTRACTNG"/>
</dbReference>
<evidence type="ECO:0000259" key="7">
    <source>
        <dbReference type="PROSITE" id="PS50003"/>
    </source>
</evidence>
<keyword evidence="1" id="KW-0343">GTPase activation</keyword>
<dbReference type="InterPro" id="IPR036249">
    <property type="entry name" value="Thioredoxin-like_sf"/>
</dbReference>
<dbReference type="OrthoDB" id="10266696at2759"/>
<dbReference type="Gene3D" id="3.40.30.10">
    <property type="entry name" value="Glutaredoxin"/>
    <property type="match status" value="1"/>
</dbReference>
<feature type="region of interest" description="Disordered" evidence="6">
    <location>
        <begin position="41"/>
        <end position="61"/>
    </location>
</feature>
<protein>
    <submittedName>
        <fullName evidence="10">Uncharacterized protein</fullName>
    </submittedName>
</protein>
<feature type="compositionally biased region" description="Basic and acidic residues" evidence="6">
    <location>
        <begin position="754"/>
        <end position="763"/>
    </location>
</feature>
<feature type="compositionally biased region" description="Polar residues" evidence="6">
    <location>
        <begin position="41"/>
        <end position="50"/>
    </location>
</feature>
<dbReference type="Proteomes" id="UP000241769">
    <property type="component" value="Unassembled WGS sequence"/>
</dbReference>
<comment type="caution">
    <text evidence="10">The sequence shown here is derived from an EMBL/GenBank/DDBJ whole genome shotgun (WGS) entry which is preliminary data.</text>
</comment>
<dbReference type="GO" id="GO:0005096">
    <property type="term" value="F:GTPase activator activity"/>
    <property type="evidence" value="ECO:0007669"/>
    <property type="project" value="UniProtKB-KW"/>
</dbReference>
<sequence>MSEPQVSTIPTEPKKRAATLGRRFAGDHLTIRKSQTSRSLLPTFDTTSPMSPTPDHHVSNSKTVKLARSVPELHRGFSTSNVSDSLYCEPYGASLGDREASGGEPEGVIYSGVLGVRNSKSSTWKQKNILLTKKHLHSYSIKKRQKSPKIYDLELASASALPRDPTCFSVHMRSGNIEFNCDSNSQRKIWVDHIRSVCEALTLSVIDTFSPLLAPMSPTHQTEEQLEMLELKRLPGNNECADCGEEDPEWLSVNLGIFICIKCSGVHRSLGTHISKVRSISLDLLESHHVETVRNIGNREANKKWEAFVPPHCHLTRPNPSSELDARKRWLIAKYDFAVFTYAPPMPPHAASTTPEPSTHRAAPDDEKLTIGTQTESLTLKREASSYGLRLVLLMLVLTVIALIVPQSQPSCHPAQLDQTTTYRNHMEDLISLARIAENAAPIKRGRGRPRKYMLDFDSPLVRDHIASLIPSTEGKDLTRQTISLKTSPYESDDEDSHMVLASLSGMSSDSHLSCSSAPSSPLPSPPQQSDFSPKEGSYEDHYAKKVKARARKQADAEDYDIHEDTKKSRPIKKKRAEEPASSHSEEDSDEAGPIRNAGKIPAQTSSMSVRRVPCFYAACTHSYRRPNSSIVEFSDRPLVLSEKYNGYTIRSCKKHHDWWRNANAADLRTRDFPNNKNKAACEICRGLNDSVGPLRSYTNKRNLTFNICGTCGYRQADVLGIVVSKDNAAPSTEAITLPGPTRFSPPRSNQIKRSREAKPEPQVRHENVNDIVFYNSSDPLSQRIWLALLEKQVSFHMVGPSEAHELAWLRGSTPDGPVLRFRERTLCDTDSITEWIEETFANGSQLLPSDSIKRAEVRTLVAMVNRDIAPAYKNLVGCQGNRTEATSNMYDALWRLSRTMEESSQGSYSAGAQYTLADVALLPFLQGLMGGRVFGFQMPAGTQRLMRCYDNCRGRSSFLKEITKRQRGCVHIIKVCYDTFTWAHVPRVELRPICTRAQEQ</sequence>
<evidence type="ECO:0000259" key="8">
    <source>
        <dbReference type="PROSITE" id="PS50115"/>
    </source>
</evidence>
<dbReference type="InterPro" id="IPR038508">
    <property type="entry name" value="ArfGAP_dom_sf"/>
</dbReference>
<reference evidence="10 11" key="1">
    <citation type="journal article" date="2018" name="Genome Biol. Evol.">
        <title>Multiple Roots of Fruiting Body Formation in Amoebozoa.</title>
        <authorList>
            <person name="Hillmann F."/>
            <person name="Forbes G."/>
            <person name="Novohradska S."/>
            <person name="Ferling I."/>
            <person name="Riege K."/>
            <person name="Groth M."/>
            <person name="Westermann M."/>
            <person name="Marz M."/>
            <person name="Spaller T."/>
            <person name="Winckler T."/>
            <person name="Schaap P."/>
            <person name="Glockner G."/>
        </authorList>
    </citation>
    <scope>NUCLEOTIDE SEQUENCE [LARGE SCALE GENOMIC DNA]</scope>
    <source>
        <strain evidence="10 11">Jena</strain>
    </source>
</reference>
<dbReference type="STRING" id="1890364.A0A2P6P0K1"/>
<dbReference type="InterPro" id="IPR037278">
    <property type="entry name" value="ARFGAP/RecO"/>
</dbReference>
<dbReference type="InParanoid" id="A0A2P6P0K1"/>
<dbReference type="Gene3D" id="1.10.220.150">
    <property type="entry name" value="Arf GTPase activating protein"/>
    <property type="match status" value="1"/>
</dbReference>
<dbReference type="PANTHER" id="PTHR23180:SF160">
    <property type="entry name" value="ADP-RIBOSYLATION FACTOR GTPASE-ACTIVATING PROTEIN EFFECTOR PROTEIN 1"/>
    <property type="match status" value="1"/>
</dbReference>
<dbReference type="Pfam" id="PF01412">
    <property type="entry name" value="ArfGap"/>
    <property type="match status" value="1"/>
</dbReference>
<evidence type="ECO:0000313" key="10">
    <source>
        <dbReference type="EMBL" id="PRP89732.1"/>
    </source>
</evidence>
<name>A0A2P6P0K1_9EUKA</name>
<dbReference type="InterPro" id="IPR001849">
    <property type="entry name" value="PH_domain"/>
</dbReference>